<dbReference type="GO" id="GO:0006808">
    <property type="term" value="P:regulation of nitrogen utilization"/>
    <property type="evidence" value="ECO:0007669"/>
    <property type="project" value="InterPro"/>
</dbReference>
<dbReference type="GeneID" id="97608387"/>
<dbReference type="PROSITE" id="PS51343">
    <property type="entry name" value="PII_GLNB_DOM"/>
    <property type="match status" value="1"/>
</dbReference>
<gene>
    <name evidence="1" type="ORF">DLD82_16815</name>
</gene>
<dbReference type="Proteomes" id="UP000245934">
    <property type="component" value="Unassembled WGS sequence"/>
</dbReference>
<dbReference type="InterPro" id="IPR002187">
    <property type="entry name" value="N-reg_PII"/>
</dbReference>
<dbReference type="PANTHER" id="PTHR30115">
    <property type="entry name" value="NITROGEN REGULATORY PROTEIN P-II"/>
    <property type="match status" value="1"/>
</dbReference>
<dbReference type="Pfam" id="PF00543">
    <property type="entry name" value="P-II"/>
    <property type="match status" value="1"/>
</dbReference>
<dbReference type="GO" id="GO:0005524">
    <property type="term" value="F:ATP binding"/>
    <property type="evidence" value="ECO:0007669"/>
    <property type="project" value="TreeGrafter"/>
</dbReference>
<organism evidence="1 2">
    <name type="scientific">Methanospirillum stamsii</name>
    <dbReference type="NCBI Taxonomy" id="1277351"/>
    <lineage>
        <taxon>Archaea</taxon>
        <taxon>Methanobacteriati</taxon>
        <taxon>Methanobacteriota</taxon>
        <taxon>Stenosarchaea group</taxon>
        <taxon>Methanomicrobia</taxon>
        <taxon>Methanomicrobiales</taxon>
        <taxon>Methanospirillaceae</taxon>
        <taxon>Methanospirillum</taxon>
    </lineage>
</organism>
<dbReference type="RefSeq" id="WP_109942294.1">
    <property type="nucleotide sequence ID" value="NZ_CP176366.1"/>
</dbReference>
<comment type="caution">
    <text evidence="1">The sequence shown here is derived from an EMBL/GenBank/DDBJ whole genome shotgun (WGS) entry which is preliminary data.</text>
</comment>
<dbReference type="InterPro" id="IPR015867">
    <property type="entry name" value="N-reg_PII/ATP_PRibTrfase_C"/>
</dbReference>
<dbReference type="GO" id="GO:0005829">
    <property type="term" value="C:cytosol"/>
    <property type="evidence" value="ECO:0007669"/>
    <property type="project" value="TreeGrafter"/>
</dbReference>
<keyword evidence="2" id="KW-1185">Reference proteome</keyword>
<evidence type="ECO:0000313" key="1">
    <source>
        <dbReference type="EMBL" id="PWR69875.1"/>
    </source>
</evidence>
<dbReference type="SUPFAM" id="SSF54913">
    <property type="entry name" value="GlnB-like"/>
    <property type="match status" value="1"/>
</dbReference>
<dbReference type="Gene3D" id="3.30.70.120">
    <property type="match status" value="1"/>
</dbReference>
<dbReference type="EMBL" id="QGMZ01000051">
    <property type="protein sequence ID" value="PWR69875.1"/>
    <property type="molecule type" value="Genomic_DNA"/>
</dbReference>
<dbReference type="PANTHER" id="PTHR30115:SF11">
    <property type="entry name" value="NITROGEN REGULATORY PROTEIN P-II HOMOLOG"/>
    <property type="match status" value="1"/>
</dbReference>
<dbReference type="AlphaFoldDB" id="A0A2V2MUL7"/>
<dbReference type="OrthoDB" id="10960at2157"/>
<name>A0A2V2MUL7_9EURY</name>
<dbReference type="InterPro" id="IPR011322">
    <property type="entry name" value="N-reg_PII-like_a/b"/>
</dbReference>
<evidence type="ECO:0000313" key="2">
    <source>
        <dbReference type="Proteomes" id="UP000245934"/>
    </source>
</evidence>
<dbReference type="GO" id="GO:0030234">
    <property type="term" value="F:enzyme regulator activity"/>
    <property type="evidence" value="ECO:0007669"/>
    <property type="project" value="InterPro"/>
</dbReference>
<accession>A0A2V2MUL7</accession>
<sequence>MKEIMAVIRMNKTNVTKKALVEAGVAGFTAVKVMGRGKRVEDSSIIQGRKEELLALAADDILDREETEKQVTSFLDGSRLFPRRLFTILAHDEDVPRIVEAIIKANKTENQVGDGTIFVMPIGDAVRVRTAETGEAAIW</sequence>
<proteinExistence type="predicted"/>
<protein>
    <submittedName>
        <fullName evidence="1">P-II family nitrogen regulator</fullName>
    </submittedName>
</protein>
<dbReference type="SMART" id="SM00938">
    <property type="entry name" value="P-II"/>
    <property type="match status" value="1"/>
</dbReference>
<reference evidence="1 2" key="1">
    <citation type="submission" date="2018-05" db="EMBL/GenBank/DDBJ databases">
        <title>Draft genome of Methanospirillum stamsii Pt1.</title>
        <authorList>
            <person name="Dueholm M.S."/>
            <person name="Nielsen P.H."/>
            <person name="Bakmann L.F."/>
            <person name="Otzen D.E."/>
        </authorList>
    </citation>
    <scope>NUCLEOTIDE SEQUENCE [LARGE SCALE GENOMIC DNA]</scope>
    <source>
        <strain evidence="1 2">Pt1</strain>
    </source>
</reference>